<keyword evidence="5" id="KW-1185">Reference proteome</keyword>
<dbReference type="InParanoid" id="Q5CPJ9"/>
<dbReference type="PANTHER" id="PTHR46652">
    <property type="entry name" value="LEUCINE-RICH REPEAT AND IQ DOMAIN-CONTAINING PROTEIN 1-RELATED"/>
    <property type="match status" value="1"/>
</dbReference>
<comment type="caution">
    <text evidence="4">The sequence shown here is derived from an EMBL/GenBank/DDBJ whole genome shotgun (WGS) entry which is preliminary data.</text>
</comment>
<dbReference type="AlphaFoldDB" id="Q5CPJ9"/>
<accession>Q5CPJ9</accession>
<dbReference type="Proteomes" id="UP000006726">
    <property type="component" value="Chromosome 6"/>
</dbReference>
<dbReference type="Pfam" id="PF12799">
    <property type="entry name" value="LRR_4"/>
    <property type="match status" value="1"/>
</dbReference>
<dbReference type="GeneID" id="3375653"/>
<evidence type="ECO:0000256" key="3">
    <source>
        <dbReference type="SAM" id="MobiDB-lite"/>
    </source>
</evidence>
<dbReference type="SMART" id="SM00365">
    <property type="entry name" value="LRR_SD22"/>
    <property type="match status" value="4"/>
</dbReference>
<dbReference type="InterPro" id="IPR001611">
    <property type="entry name" value="Leu-rich_rpt"/>
</dbReference>
<evidence type="ECO:0000313" key="4">
    <source>
        <dbReference type="EMBL" id="EAK87358.1"/>
    </source>
</evidence>
<feature type="region of interest" description="Disordered" evidence="3">
    <location>
        <begin position="295"/>
        <end position="320"/>
    </location>
</feature>
<dbReference type="OMA" id="IRQFCFG"/>
<dbReference type="SUPFAM" id="SSF52058">
    <property type="entry name" value="L domain-like"/>
    <property type="match status" value="1"/>
</dbReference>
<keyword evidence="2" id="KW-0677">Repeat</keyword>
<dbReference type="InterPro" id="IPR050836">
    <property type="entry name" value="SDS22/Internalin_LRR"/>
</dbReference>
<reference evidence="4 5" key="1">
    <citation type="journal article" date="2004" name="Science">
        <title>Complete genome sequence of the apicomplexan, Cryptosporidium parvum.</title>
        <authorList>
            <person name="Abrahamsen M.S."/>
            <person name="Templeton T.J."/>
            <person name="Enomoto S."/>
            <person name="Abrahante J.E."/>
            <person name="Zhu G."/>
            <person name="Lancto C.A."/>
            <person name="Deng M."/>
            <person name="Liu C."/>
            <person name="Widmer G."/>
            <person name="Tzipori S."/>
            <person name="Buck G.A."/>
            <person name="Xu P."/>
            <person name="Bankier A.T."/>
            <person name="Dear P.H."/>
            <person name="Konfortov B.A."/>
            <person name="Spriggs H.F."/>
            <person name="Iyer L."/>
            <person name="Anantharaman V."/>
            <person name="Aravind L."/>
            <person name="Kapur V."/>
        </authorList>
    </citation>
    <scope>NUCLEOTIDE SEQUENCE [LARGE SCALE GENOMIC DNA]</scope>
    <source>
        <strain evidence="5">Iowa II</strain>
    </source>
</reference>
<name>Q5CPJ9_CRYPI</name>
<proteinExistence type="predicted"/>
<dbReference type="InterPro" id="IPR025875">
    <property type="entry name" value="Leu-rich_rpt_4"/>
</dbReference>
<dbReference type="KEGG" id="cpv:cgd6_100"/>
<dbReference type="InterPro" id="IPR032675">
    <property type="entry name" value="LRR_dom_sf"/>
</dbReference>
<dbReference type="PROSITE" id="PS51450">
    <property type="entry name" value="LRR"/>
    <property type="match status" value="4"/>
</dbReference>
<dbReference type="STRING" id="353152.Q5CPJ9"/>
<feature type="non-terminal residue" evidence="4">
    <location>
        <position position="1"/>
    </location>
</feature>
<gene>
    <name evidence="4" type="ORF">cgd6_100</name>
</gene>
<dbReference type="PANTHER" id="PTHR46652:SF7">
    <property type="entry name" value="LEUCINE-RICH REPEAT AND IQ DOMAIN-CONTAINING PROTEIN 1"/>
    <property type="match status" value="1"/>
</dbReference>
<dbReference type="Gene3D" id="3.80.10.10">
    <property type="entry name" value="Ribonuclease Inhibitor"/>
    <property type="match status" value="2"/>
</dbReference>
<dbReference type="Pfam" id="PF00560">
    <property type="entry name" value="LRR_1"/>
    <property type="match status" value="1"/>
</dbReference>
<evidence type="ECO:0000256" key="2">
    <source>
        <dbReference type="ARBA" id="ARBA00022737"/>
    </source>
</evidence>
<evidence type="ECO:0000313" key="5">
    <source>
        <dbReference type="Proteomes" id="UP000006726"/>
    </source>
</evidence>
<dbReference type="RefSeq" id="XP_625350.1">
    <property type="nucleotide sequence ID" value="XM_625350.1"/>
</dbReference>
<sequence length="328" mass="37362">DKHKYKVFVDFSNYYFELMSKNLSIVELSKYVPNGDILGSQELKLRELEITGIDELTQAKNLRKIDVSKNKLESVSFLKYCWNLTDINLSNNNLTSVDEICNLENVKILNISNNSIKSIENLCRSPGLQKSLKVLIANHNKIRYIPDLSHFKELETVILSHNEAIEIENPKNHCPKLKKMSLSNNCLKQFPFSLNFNMVQELRLNNNKILSLPSDITYMGNIKILELGHNFITEIDPLLSLTKLKSLNISKNPCIIAEGTEGDNSNSIKTLNLIKEKLPSLDSLNGSFISKSNDKKRINKKKGIKNENKKKFSTGKPNSLNKKIIKKV</sequence>
<dbReference type="EMBL" id="AAEE01000014">
    <property type="protein sequence ID" value="EAK87358.1"/>
    <property type="molecule type" value="Genomic_DNA"/>
</dbReference>
<keyword evidence="1" id="KW-0433">Leucine-rich repeat</keyword>
<evidence type="ECO:0000256" key="1">
    <source>
        <dbReference type="ARBA" id="ARBA00022614"/>
    </source>
</evidence>
<organism evidence="4 5">
    <name type="scientific">Cryptosporidium parvum (strain Iowa II)</name>
    <dbReference type="NCBI Taxonomy" id="353152"/>
    <lineage>
        <taxon>Eukaryota</taxon>
        <taxon>Sar</taxon>
        <taxon>Alveolata</taxon>
        <taxon>Apicomplexa</taxon>
        <taxon>Conoidasida</taxon>
        <taxon>Coccidia</taxon>
        <taxon>Eucoccidiorida</taxon>
        <taxon>Eimeriorina</taxon>
        <taxon>Cryptosporidiidae</taxon>
        <taxon>Cryptosporidium</taxon>
    </lineage>
</organism>
<dbReference type="OrthoDB" id="277458at2759"/>
<protein>
    <submittedName>
        <fullName evidence="4">Leucine rich repeat (LRR) protein</fullName>
    </submittedName>
</protein>